<keyword evidence="1" id="KW-1133">Transmembrane helix</keyword>
<dbReference type="GO" id="GO:0005886">
    <property type="term" value="C:plasma membrane"/>
    <property type="evidence" value="ECO:0007669"/>
    <property type="project" value="TreeGrafter"/>
</dbReference>
<dbReference type="PANTHER" id="PTHR33831:SF4">
    <property type="entry name" value="GPI-ANCHORED PROTEIN"/>
    <property type="match status" value="1"/>
</dbReference>
<dbReference type="EMBL" id="BKCP01002224">
    <property type="protein sequence ID" value="GER27888.1"/>
    <property type="molecule type" value="Genomic_DNA"/>
</dbReference>
<feature type="transmembrane region" description="Helical" evidence="1">
    <location>
        <begin position="499"/>
        <end position="519"/>
    </location>
</feature>
<dbReference type="OrthoDB" id="1906601at2759"/>
<dbReference type="Proteomes" id="UP000325081">
    <property type="component" value="Unassembled WGS sequence"/>
</dbReference>
<evidence type="ECO:0000256" key="1">
    <source>
        <dbReference type="SAM" id="Phobius"/>
    </source>
</evidence>
<dbReference type="InterPro" id="IPR059003">
    <property type="entry name" value="At1g61900_C"/>
</dbReference>
<keyword evidence="1" id="KW-0812">Transmembrane</keyword>
<dbReference type="InterPro" id="IPR043891">
    <property type="entry name" value="SPARK"/>
</dbReference>
<organism evidence="4 5">
    <name type="scientific">Striga asiatica</name>
    <name type="common">Asiatic witchweed</name>
    <name type="synonym">Buchnera asiatica</name>
    <dbReference type="NCBI Taxonomy" id="4170"/>
    <lineage>
        <taxon>Eukaryota</taxon>
        <taxon>Viridiplantae</taxon>
        <taxon>Streptophyta</taxon>
        <taxon>Embryophyta</taxon>
        <taxon>Tracheophyta</taxon>
        <taxon>Spermatophyta</taxon>
        <taxon>Magnoliopsida</taxon>
        <taxon>eudicotyledons</taxon>
        <taxon>Gunneridae</taxon>
        <taxon>Pentapetalae</taxon>
        <taxon>asterids</taxon>
        <taxon>lamiids</taxon>
        <taxon>Lamiales</taxon>
        <taxon>Orobanchaceae</taxon>
        <taxon>Buchnereae</taxon>
        <taxon>Striga</taxon>
    </lineage>
</organism>
<dbReference type="InterPro" id="IPR040336">
    <property type="entry name" value="At1g61900-like"/>
</dbReference>
<dbReference type="AlphaFoldDB" id="A0A5A7P5X9"/>
<keyword evidence="5" id="KW-1185">Reference proteome</keyword>
<sequence>MRCSPEFDSLMASDLSTSLGLQSLEFVVNDDEQCLGFHLTRPARYILVQFCLGSMFYKTAGFWFHWLLQFTIWMYSIENVLPLQTQTYPSHVTSAPMLTSPPEGGNFEPIQISPAVFPHTPFPNVSLPPMYPTYPSTYEPILTGRCPVNFSVISSVMEKTASDCNQPFAGVVANVICCPQLSSLLHIFKGFYSANSDNLVLQNAAADDCFKDIVSILASRGANSSISTICSVKSSNLTGGSCPVKDIATFERTVNTSKLINACSTIDPLKECCRPICQPVIMEAALMLSGVQSYMNNNKNAVGLPNQFNVVNDCKGVVFSWISRKLPHDSANKAFRILSACKVNKACPLELRQPSKVIAACLSISAPNHSCCSSLNNYIAGIQKQMLITNRQAILCATMFGSILKNGGVMANVYKLCDVDIKDFSLQAYGQEGCLLPSLPADMVYDNSSGFSFHCDLTDNIEAPWPSSSSTMTSLSLCAPEMSLPALPTALNLGNPGCYGGGVDLFVPILLIFGVGALFF</sequence>
<gene>
    <name evidence="4" type="ORF">STAS_03623</name>
</gene>
<comment type="caution">
    <text evidence="4">The sequence shown here is derived from an EMBL/GenBank/DDBJ whole genome shotgun (WGS) entry which is preliminary data.</text>
</comment>
<dbReference type="Pfam" id="PF19160">
    <property type="entry name" value="SPARK"/>
    <property type="match status" value="1"/>
</dbReference>
<evidence type="ECO:0000259" key="3">
    <source>
        <dbReference type="Pfam" id="PF26584"/>
    </source>
</evidence>
<protein>
    <submittedName>
        <fullName evidence="4">ABC-2 type transporter family protein</fullName>
    </submittedName>
</protein>
<dbReference type="Pfam" id="PF26584">
    <property type="entry name" value="At1g61900"/>
    <property type="match status" value="1"/>
</dbReference>
<dbReference type="PANTHER" id="PTHR33831">
    <property type="entry name" value="GPI-ANCHORED PROTEIN"/>
    <property type="match status" value="1"/>
</dbReference>
<keyword evidence="1" id="KW-0472">Membrane</keyword>
<evidence type="ECO:0000313" key="5">
    <source>
        <dbReference type="Proteomes" id="UP000325081"/>
    </source>
</evidence>
<reference evidence="5" key="1">
    <citation type="journal article" date="2019" name="Curr. Biol.">
        <title>Genome Sequence of Striga asiatica Provides Insight into the Evolution of Plant Parasitism.</title>
        <authorList>
            <person name="Yoshida S."/>
            <person name="Kim S."/>
            <person name="Wafula E.K."/>
            <person name="Tanskanen J."/>
            <person name="Kim Y.M."/>
            <person name="Honaas L."/>
            <person name="Yang Z."/>
            <person name="Spallek T."/>
            <person name="Conn C.E."/>
            <person name="Ichihashi Y."/>
            <person name="Cheong K."/>
            <person name="Cui S."/>
            <person name="Der J.P."/>
            <person name="Gundlach H."/>
            <person name="Jiao Y."/>
            <person name="Hori C."/>
            <person name="Ishida J.K."/>
            <person name="Kasahara H."/>
            <person name="Kiba T."/>
            <person name="Kim M.S."/>
            <person name="Koo N."/>
            <person name="Laohavisit A."/>
            <person name="Lee Y.H."/>
            <person name="Lumba S."/>
            <person name="McCourt P."/>
            <person name="Mortimer J.C."/>
            <person name="Mutuku J.M."/>
            <person name="Nomura T."/>
            <person name="Sasaki-Sekimoto Y."/>
            <person name="Seto Y."/>
            <person name="Wang Y."/>
            <person name="Wakatake T."/>
            <person name="Sakakibara H."/>
            <person name="Demura T."/>
            <person name="Yamaguchi S."/>
            <person name="Yoneyama K."/>
            <person name="Manabe R.I."/>
            <person name="Nelson D.C."/>
            <person name="Schulman A.H."/>
            <person name="Timko M.P."/>
            <person name="dePamphilis C.W."/>
            <person name="Choi D."/>
            <person name="Shirasu K."/>
        </authorList>
    </citation>
    <scope>NUCLEOTIDE SEQUENCE [LARGE SCALE GENOMIC DNA]</scope>
    <source>
        <strain evidence="5">cv. UVA1</strain>
    </source>
</reference>
<accession>A0A5A7P5X9</accession>
<feature type="domain" description="SPARK" evidence="2">
    <location>
        <begin position="144"/>
        <end position="298"/>
    </location>
</feature>
<evidence type="ECO:0000313" key="4">
    <source>
        <dbReference type="EMBL" id="GER27888.1"/>
    </source>
</evidence>
<name>A0A5A7P5X9_STRAF</name>
<evidence type="ECO:0000259" key="2">
    <source>
        <dbReference type="Pfam" id="PF19160"/>
    </source>
</evidence>
<feature type="domain" description="At1g61900-like C-terminal" evidence="3">
    <location>
        <begin position="345"/>
        <end position="418"/>
    </location>
</feature>
<proteinExistence type="predicted"/>